<protein>
    <recommendedName>
        <fullName evidence="4">YLP motif-containing protein 1</fullName>
    </recommendedName>
</protein>
<dbReference type="EMBL" id="JAJAGQ010000005">
    <property type="protein sequence ID" value="KAJ8563249.1"/>
    <property type="molecule type" value="Genomic_DNA"/>
</dbReference>
<feature type="compositionally biased region" description="Pro residues" evidence="1">
    <location>
        <begin position="404"/>
        <end position="418"/>
    </location>
</feature>
<dbReference type="Gene3D" id="3.40.50.300">
    <property type="entry name" value="P-loop containing nucleotide triphosphate hydrolases"/>
    <property type="match status" value="1"/>
</dbReference>
<dbReference type="Proteomes" id="UP001152561">
    <property type="component" value="Unassembled WGS sequence"/>
</dbReference>
<comment type="caution">
    <text evidence="2">The sequence shown here is derived from an EMBL/GenBank/DDBJ whole genome shotgun (WGS) entry which is preliminary data.</text>
</comment>
<feature type="compositionally biased region" description="Pro residues" evidence="1">
    <location>
        <begin position="38"/>
        <end position="65"/>
    </location>
</feature>
<dbReference type="AlphaFoldDB" id="A0A9Q1MQK6"/>
<evidence type="ECO:0000256" key="1">
    <source>
        <dbReference type="SAM" id="MobiDB-lite"/>
    </source>
</evidence>
<dbReference type="OrthoDB" id="513595at2759"/>
<dbReference type="PANTHER" id="PTHR13413:SF0">
    <property type="entry name" value="YLP MOTIF-CONTAINING PROTEIN 1"/>
    <property type="match status" value="1"/>
</dbReference>
<evidence type="ECO:0000313" key="2">
    <source>
        <dbReference type="EMBL" id="KAJ8563249.1"/>
    </source>
</evidence>
<name>A0A9Q1MQK6_9SOLA</name>
<evidence type="ECO:0000313" key="3">
    <source>
        <dbReference type="Proteomes" id="UP001152561"/>
    </source>
</evidence>
<feature type="compositionally biased region" description="Acidic residues" evidence="1">
    <location>
        <begin position="716"/>
        <end position="725"/>
    </location>
</feature>
<dbReference type="FunFam" id="3.40.50.300:FF:000978">
    <property type="entry name" value="YLP motif-containing protein 1 isoform X3"/>
    <property type="match status" value="1"/>
</dbReference>
<dbReference type="GO" id="GO:0005634">
    <property type="term" value="C:nucleus"/>
    <property type="evidence" value="ECO:0007669"/>
    <property type="project" value="InterPro"/>
</dbReference>
<gene>
    <name evidence="2" type="ORF">K7X08_031701</name>
</gene>
<sequence length="912" mass="102270">MDQSWRPHLPPPPIQGRICPSCSISHFPFCPPLPPPSFPSNPNYQYPPPHPPQPLPPPPLPPQPYDPFIDHRGGPPVPPPQYPRPSDAYGNRNPSYDSPGQFNVGVKRMRVDDSPGQFMNEKMNNLVRFSDDNERRLKLISEFGAASHELDKGNGSSYDGGEYGKFDGGKNSNSSYVDQGYGNLDRNQTFHDQERLERFDGGEYRKFDGFLGGKNSNSSYVDQCYGNLDRNQTFYDQERFERQQYPLREGNIKFGQLGSDDNNNMPSVIPQVGSGQLGYDEVDDNLPRKNGYKYGVPQADSYHNVEHDQQNHEGSMYSSKHGDGYLPRHGVSGMNKLYHEQASLLPMDGRGYNHNYSEAYAMQNHVESKSHHYGSPYDHRVNSADRSGMSLYSAQGGKAFASQPPLPASPPPPLPMDPPLHERLVSSSPPGTSASLFPVSVGSSDPLPSYYPPLPEEKSISRYQPNLHLSSRSAIEEVNMHRYTSSSIRSRGSEHSLPEVPPEKSKVIDASHILKHPYRATRPDHLVVILRGLPGSGKSYLAKMLRDLEVENGGTAPRIHSMDDYFMTEVDKVEESEVSRSSGSIRGKKMVTKKVMEYCYEPEMEEAYRSSMLKAFKKTLDEGAFSFVIVDDRNLRVADFAKFWATAKRSGYEVYLLDATYKDPAGCAARNVHGFTRDGIQKMAGKWEEAPSMYLKLDVKSLLHGDALEEGGIQEVDMDMEDDDSLGVPSTLDEENIEKFKVPSQEDIPGDGDVKDDQDSDHEEDHRITEVKGLAKSKWSSDLDEDDTRRNEDTTKNLNALSGLIQSYRKEGKSVHWGDQVTKRGFSIGAAKATNVSLVIGPGAGYNLKSNPLPEAEKFTSTRNNGEPKRQNIFQERLRAERESFRAVFESFRTGSDKRRQQRIFGLNAEDE</sequence>
<dbReference type="PANTHER" id="PTHR13413">
    <property type="entry name" value="YLP MOTIF CONTAINING PROTEIN NUCLEAR PROTEIN ZAP"/>
    <property type="match status" value="1"/>
</dbReference>
<feature type="region of interest" description="Disordered" evidence="1">
    <location>
        <begin position="38"/>
        <end position="103"/>
    </location>
</feature>
<dbReference type="InterPro" id="IPR026314">
    <property type="entry name" value="YLP_motif_con_p1"/>
</dbReference>
<reference evidence="3" key="1">
    <citation type="journal article" date="2023" name="Proc. Natl. Acad. Sci. U.S.A.">
        <title>Genomic and structural basis for evolution of tropane alkaloid biosynthesis.</title>
        <authorList>
            <person name="Wanga Y.-J."/>
            <person name="Taina T."/>
            <person name="Yua J.-Y."/>
            <person name="Lia J."/>
            <person name="Xua B."/>
            <person name="Chenc J."/>
            <person name="D'Auriad J.C."/>
            <person name="Huanga J.-P."/>
            <person name="Huanga S.-X."/>
        </authorList>
    </citation>
    <scope>NUCLEOTIDE SEQUENCE [LARGE SCALE GENOMIC DNA]</scope>
    <source>
        <strain evidence="3">cv. KIB-2019</strain>
    </source>
</reference>
<proteinExistence type="predicted"/>
<feature type="region of interest" description="Disordered" evidence="1">
    <location>
        <begin position="397"/>
        <end position="431"/>
    </location>
</feature>
<organism evidence="2 3">
    <name type="scientific">Anisodus acutangulus</name>
    <dbReference type="NCBI Taxonomy" id="402998"/>
    <lineage>
        <taxon>Eukaryota</taxon>
        <taxon>Viridiplantae</taxon>
        <taxon>Streptophyta</taxon>
        <taxon>Embryophyta</taxon>
        <taxon>Tracheophyta</taxon>
        <taxon>Spermatophyta</taxon>
        <taxon>Magnoliopsida</taxon>
        <taxon>eudicotyledons</taxon>
        <taxon>Gunneridae</taxon>
        <taxon>Pentapetalae</taxon>
        <taxon>asterids</taxon>
        <taxon>lamiids</taxon>
        <taxon>Solanales</taxon>
        <taxon>Solanaceae</taxon>
        <taxon>Solanoideae</taxon>
        <taxon>Hyoscyameae</taxon>
        <taxon>Anisodus</taxon>
    </lineage>
</organism>
<dbReference type="InterPro" id="IPR027417">
    <property type="entry name" value="P-loop_NTPase"/>
</dbReference>
<feature type="region of interest" description="Disordered" evidence="1">
    <location>
        <begin position="713"/>
        <end position="795"/>
    </location>
</feature>
<feature type="compositionally biased region" description="Basic and acidic residues" evidence="1">
    <location>
        <begin position="855"/>
        <end position="871"/>
    </location>
</feature>
<feature type="region of interest" description="Disordered" evidence="1">
    <location>
        <begin position="851"/>
        <end position="871"/>
    </location>
</feature>
<feature type="compositionally biased region" description="Basic and acidic residues" evidence="1">
    <location>
        <begin position="752"/>
        <end position="770"/>
    </location>
</feature>
<dbReference type="SUPFAM" id="SSF52540">
    <property type="entry name" value="P-loop containing nucleoside triphosphate hydrolases"/>
    <property type="match status" value="1"/>
</dbReference>
<keyword evidence="3" id="KW-1185">Reference proteome</keyword>
<dbReference type="GO" id="GO:0032204">
    <property type="term" value="P:regulation of telomere maintenance"/>
    <property type="evidence" value="ECO:0007669"/>
    <property type="project" value="TreeGrafter"/>
</dbReference>
<accession>A0A9Q1MQK6</accession>
<feature type="compositionally biased region" description="Polar residues" evidence="1">
    <location>
        <begin position="92"/>
        <end position="101"/>
    </location>
</feature>
<evidence type="ECO:0008006" key="4">
    <source>
        <dbReference type="Google" id="ProtNLM"/>
    </source>
</evidence>